<reference evidence="2 3" key="1">
    <citation type="submission" date="2021-03" db="EMBL/GenBank/DDBJ databases">
        <title>Sequencing the genomes of 1000 actinobacteria strains.</title>
        <authorList>
            <person name="Klenk H.-P."/>
        </authorList>
    </citation>
    <scope>NUCLEOTIDE SEQUENCE [LARGE SCALE GENOMIC DNA]</scope>
    <source>
        <strain evidence="2 3">DSM 46670</strain>
    </source>
</reference>
<sequence>MTRTDAGRTGSAEETEAPRSEPQAKRVNVAVTPETVRALESVIEREGVSLTEAVRRLVGYGEFVYRAVKEENAHVLVKTADGVREVVLI</sequence>
<protein>
    <recommendedName>
        <fullName evidence="4">Ribbon-helix-helix protein CopG domain-containing protein</fullName>
    </recommendedName>
</protein>
<keyword evidence="3" id="KW-1185">Reference proteome</keyword>
<dbReference type="RefSeq" id="WP_209636391.1">
    <property type="nucleotide sequence ID" value="NZ_JAGINW010000001.1"/>
</dbReference>
<evidence type="ECO:0000256" key="1">
    <source>
        <dbReference type="SAM" id="MobiDB-lite"/>
    </source>
</evidence>
<dbReference type="Proteomes" id="UP001519332">
    <property type="component" value="Unassembled WGS sequence"/>
</dbReference>
<evidence type="ECO:0008006" key="4">
    <source>
        <dbReference type="Google" id="ProtNLM"/>
    </source>
</evidence>
<evidence type="ECO:0000313" key="3">
    <source>
        <dbReference type="Proteomes" id="UP001519332"/>
    </source>
</evidence>
<dbReference type="EMBL" id="JAGINW010000001">
    <property type="protein sequence ID" value="MBP2321492.1"/>
    <property type="molecule type" value="Genomic_DNA"/>
</dbReference>
<feature type="region of interest" description="Disordered" evidence="1">
    <location>
        <begin position="1"/>
        <end position="27"/>
    </location>
</feature>
<organism evidence="2 3">
    <name type="scientific">Kibdelosporangium banguiense</name>
    <dbReference type="NCBI Taxonomy" id="1365924"/>
    <lineage>
        <taxon>Bacteria</taxon>
        <taxon>Bacillati</taxon>
        <taxon>Actinomycetota</taxon>
        <taxon>Actinomycetes</taxon>
        <taxon>Pseudonocardiales</taxon>
        <taxon>Pseudonocardiaceae</taxon>
        <taxon>Kibdelosporangium</taxon>
    </lineage>
</organism>
<evidence type="ECO:0000313" key="2">
    <source>
        <dbReference type="EMBL" id="MBP2321492.1"/>
    </source>
</evidence>
<gene>
    <name evidence="2" type="ORF">JOF56_001877</name>
</gene>
<name>A0ABS4TAR0_9PSEU</name>
<accession>A0ABS4TAR0</accession>
<comment type="caution">
    <text evidence="2">The sequence shown here is derived from an EMBL/GenBank/DDBJ whole genome shotgun (WGS) entry which is preliminary data.</text>
</comment>
<proteinExistence type="predicted"/>